<gene>
    <name evidence="2" type="ORF">D4N35_006165</name>
</gene>
<organism evidence="2 3">
    <name type="scientific">Siminovitchia fortis</name>
    <dbReference type="NCBI Taxonomy" id="254758"/>
    <lineage>
        <taxon>Bacteria</taxon>
        <taxon>Bacillati</taxon>
        <taxon>Bacillota</taxon>
        <taxon>Bacilli</taxon>
        <taxon>Bacillales</taxon>
        <taxon>Bacillaceae</taxon>
        <taxon>Siminovitchia</taxon>
    </lineage>
</organism>
<protein>
    <submittedName>
        <fullName evidence="2">Helix-turn-helix domain-containing protein</fullName>
    </submittedName>
</protein>
<dbReference type="Proteomes" id="UP000273811">
    <property type="component" value="Unassembled WGS sequence"/>
</dbReference>
<proteinExistence type="predicted"/>
<dbReference type="AlphaFoldDB" id="A0A451GBX1"/>
<dbReference type="OrthoDB" id="2426620at2"/>
<sequence length="217" mass="25014">MSQEHEEEVLWETVAILKEQNHSENALVLFKRLIEGTLSKLGLPTAFLDEVKIDLPSNEFIIRIRAQDKKIYESLKSKDTTAAYENLVDYVEKLSEVIPELDRKGILAKIIAGQTQMRVSVMPSSATTIPLQEEVDYANSYSTLEAAKIIGVSDQTIRRWCEKGKYPDAKKTEGNRWRIPKKYFKITLEEARKRKAFEHQLNEFNAQYGEVNDDDFL</sequence>
<evidence type="ECO:0000313" key="2">
    <source>
        <dbReference type="EMBL" id="RWR12601.1"/>
    </source>
</evidence>
<reference evidence="2" key="1">
    <citation type="submission" date="2018-12" db="EMBL/GenBank/DDBJ databases">
        <authorList>
            <person name="Sun L."/>
            <person name="Chen Z."/>
        </authorList>
    </citation>
    <scope>NUCLEOTIDE SEQUENCE [LARGE SCALE GENOMIC DNA]</scope>
    <source>
        <strain evidence="2">DSM 16012</strain>
    </source>
</reference>
<evidence type="ECO:0000313" key="3">
    <source>
        <dbReference type="Proteomes" id="UP000273811"/>
    </source>
</evidence>
<dbReference type="SUPFAM" id="SSF46955">
    <property type="entry name" value="Putative DNA-binding domain"/>
    <property type="match status" value="1"/>
</dbReference>
<name>A0A451GBX1_9BACI</name>
<evidence type="ECO:0000259" key="1">
    <source>
        <dbReference type="Pfam" id="PF12728"/>
    </source>
</evidence>
<dbReference type="Pfam" id="PF12728">
    <property type="entry name" value="HTH_17"/>
    <property type="match status" value="1"/>
</dbReference>
<feature type="domain" description="Helix-turn-helix" evidence="1">
    <location>
        <begin position="141"/>
        <end position="184"/>
    </location>
</feature>
<dbReference type="InterPro" id="IPR009061">
    <property type="entry name" value="DNA-bd_dom_put_sf"/>
</dbReference>
<dbReference type="EMBL" id="QYTU02000009">
    <property type="protein sequence ID" value="RWR12601.1"/>
    <property type="molecule type" value="Genomic_DNA"/>
</dbReference>
<comment type="caution">
    <text evidence="2">The sequence shown here is derived from an EMBL/GenBank/DDBJ whole genome shotgun (WGS) entry which is preliminary data.</text>
</comment>
<accession>A0A451GBX1</accession>
<dbReference type="InterPro" id="IPR041657">
    <property type="entry name" value="HTH_17"/>
</dbReference>
<dbReference type="GeneID" id="56391695"/>
<keyword evidence="3" id="KW-1185">Reference proteome</keyword>
<dbReference type="RefSeq" id="WP_120071505.1">
    <property type="nucleotide sequence ID" value="NZ_CP126113.1"/>
</dbReference>
<dbReference type="Gene3D" id="1.10.1660.10">
    <property type="match status" value="1"/>
</dbReference>